<dbReference type="PROSITE" id="PS00101">
    <property type="entry name" value="HEXAPEP_TRANSFERASES"/>
    <property type="match status" value="1"/>
</dbReference>
<evidence type="ECO:0000256" key="2">
    <source>
        <dbReference type="ARBA" id="ARBA00022737"/>
    </source>
</evidence>
<dbReference type="SUPFAM" id="SSF55347">
    <property type="entry name" value="Glyceraldehyde-3-phosphate dehydrogenase-like, C-terminal domain"/>
    <property type="match status" value="1"/>
</dbReference>
<keyword evidence="5" id="KW-0012">Acyltransferase</keyword>
<dbReference type="PANTHER" id="PTHR43377:SF6">
    <property type="entry name" value="GFO_IDH_MOCA-LIKE OXIDOREDUCTASE N-TERMINAL DOMAIN-CONTAINING PROTEIN"/>
    <property type="match status" value="1"/>
</dbReference>
<feature type="domain" description="GFO/IDH/MocA-like oxidoreductase" evidence="4">
    <location>
        <begin position="111"/>
        <end position="219"/>
    </location>
</feature>
<dbReference type="SUPFAM" id="SSF51735">
    <property type="entry name" value="NAD(P)-binding Rossmann-fold domains"/>
    <property type="match status" value="1"/>
</dbReference>
<dbReference type="Gene3D" id="3.30.360.10">
    <property type="entry name" value="Dihydrodipicolinate Reductase, domain 2"/>
    <property type="match status" value="1"/>
</dbReference>
<evidence type="ECO:0000259" key="3">
    <source>
        <dbReference type="Pfam" id="PF01408"/>
    </source>
</evidence>
<accession>A0ABS4JWD3</accession>
<feature type="domain" description="Gfo/Idh/MocA-like oxidoreductase N-terminal" evidence="3">
    <location>
        <begin position="27"/>
        <end position="103"/>
    </location>
</feature>
<sequence length="495" mass="53708">MRTFHALGALHRVVEVDEGLRRQMALRYPGATVTGELADALADPEVDAVAIATPAATHAQIVRRSLEAGKDVFVEKPLCLSLAEGEELVRLAEAEGRILMVGHLLRYHPAVRRLKRLVTDGELGRIQYITAERVSLGRFRREESVLWSLGPHDVSVVLWLVGEAPVRVRGQGSAFLQPGVADVYAAALTFPGGASAYLLFSWLHPFKQQRLTVVGDRRMAVFADTEPVQKLLLFPSGADWQDGRPVPRRGEPVPVDYQREEPLAAECRHFLDCVAERRTPETDGREALGVLAVLEACQQGAQNRFPGALVHESSYVDDDVVIGPGTTVWHFSHIRKGSTIGPGCRIGQNVVIGPNVQVGAGVKVQNNVSVYEGVELEDEVFCGPSVVFTNVHNPRSHTPRMHELRRTLVKRGATLGANATIVCGVTIGEHAFVGAGAVVTRDVPDHALVLGNPGRIAGWVCRCGSRIAFGEGEEAGRCTACGQAYRRVEGRVVRG</sequence>
<dbReference type="InterPro" id="IPR051450">
    <property type="entry name" value="Gfo/Idh/MocA_Oxidoreductases"/>
</dbReference>
<evidence type="ECO:0000256" key="1">
    <source>
        <dbReference type="ARBA" id="ARBA00022679"/>
    </source>
</evidence>
<protein>
    <submittedName>
        <fullName evidence="5">UDP-2-acetamido-3-amino-2,3-dideoxy-glucuronate N-acetyltransferase</fullName>
        <ecNumber evidence="5">2.3.1.201</ecNumber>
    </submittedName>
</protein>
<dbReference type="EC" id="2.3.1.201" evidence="5"/>
<comment type="caution">
    <text evidence="5">The sequence shown here is derived from an EMBL/GenBank/DDBJ whole genome shotgun (WGS) entry which is preliminary data.</text>
</comment>
<reference evidence="5 6" key="1">
    <citation type="submission" date="2021-03" db="EMBL/GenBank/DDBJ databases">
        <title>Genomic Encyclopedia of Type Strains, Phase IV (KMG-IV): sequencing the most valuable type-strain genomes for metagenomic binning, comparative biology and taxonomic classification.</title>
        <authorList>
            <person name="Goeker M."/>
        </authorList>
    </citation>
    <scope>NUCLEOTIDE SEQUENCE [LARGE SCALE GENOMIC DNA]</scope>
    <source>
        <strain evidence="5 6">DSM 27138</strain>
    </source>
</reference>
<dbReference type="InterPro" id="IPR018357">
    <property type="entry name" value="Hexapep_transf_CS"/>
</dbReference>
<dbReference type="Pfam" id="PF22725">
    <property type="entry name" value="GFO_IDH_MocA_C3"/>
    <property type="match status" value="1"/>
</dbReference>
<dbReference type="InterPro" id="IPR036291">
    <property type="entry name" value="NAD(P)-bd_dom_sf"/>
</dbReference>
<dbReference type="InterPro" id="IPR000683">
    <property type="entry name" value="Gfo/Idh/MocA-like_OxRdtase_N"/>
</dbReference>
<evidence type="ECO:0000313" key="6">
    <source>
        <dbReference type="Proteomes" id="UP001519289"/>
    </source>
</evidence>
<dbReference type="EMBL" id="JAGGLG010000037">
    <property type="protein sequence ID" value="MBP2019850.1"/>
    <property type="molecule type" value="Genomic_DNA"/>
</dbReference>
<organism evidence="5 6">
    <name type="scientific">Symbiobacterium terraclitae</name>
    <dbReference type="NCBI Taxonomy" id="557451"/>
    <lineage>
        <taxon>Bacteria</taxon>
        <taxon>Bacillati</taxon>
        <taxon>Bacillota</taxon>
        <taxon>Clostridia</taxon>
        <taxon>Eubacteriales</taxon>
        <taxon>Symbiobacteriaceae</taxon>
        <taxon>Symbiobacterium</taxon>
    </lineage>
</organism>
<name>A0ABS4JWD3_9FIRM</name>
<dbReference type="InterPro" id="IPR055170">
    <property type="entry name" value="GFO_IDH_MocA-like_dom"/>
</dbReference>
<gene>
    <name evidence="5" type="ORF">J2Z79_003292</name>
</gene>
<dbReference type="CDD" id="cd00208">
    <property type="entry name" value="LbetaH"/>
    <property type="match status" value="1"/>
</dbReference>
<dbReference type="GO" id="GO:0016746">
    <property type="term" value="F:acyltransferase activity"/>
    <property type="evidence" value="ECO:0007669"/>
    <property type="project" value="UniProtKB-KW"/>
</dbReference>
<keyword evidence="2" id="KW-0677">Repeat</keyword>
<dbReference type="Gene3D" id="3.40.50.720">
    <property type="entry name" value="NAD(P)-binding Rossmann-like Domain"/>
    <property type="match status" value="1"/>
</dbReference>
<proteinExistence type="predicted"/>
<dbReference type="InterPro" id="IPR001451">
    <property type="entry name" value="Hexapep"/>
</dbReference>
<evidence type="ECO:0000259" key="4">
    <source>
        <dbReference type="Pfam" id="PF22725"/>
    </source>
</evidence>
<keyword evidence="6" id="KW-1185">Reference proteome</keyword>
<keyword evidence="1 5" id="KW-0808">Transferase</keyword>
<dbReference type="PANTHER" id="PTHR43377">
    <property type="entry name" value="BILIVERDIN REDUCTASE A"/>
    <property type="match status" value="1"/>
</dbReference>
<dbReference type="Gene3D" id="2.160.10.10">
    <property type="entry name" value="Hexapeptide repeat proteins"/>
    <property type="match status" value="1"/>
</dbReference>
<dbReference type="InterPro" id="IPR011004">
    <property type="entry name" value="Trimer_LpxA-like_sf"/>
</dbReference>
<evidence type="ECO:0000313" key="5">
    <source>
        <dbReference type="EMBL" id="MBP2019850.1"/>
    </source>
</evidence>
<dbReference type="CDD" id="cd03358">
    <property type="entry name" value="LbH_WxcM_N_like"/>
    <property type="match status" value="1"/>
</dbReference>
<dbReference type="Pfam" id="PF01408">
    <property type="entry name" value="GFO_IDH_MocA"/>
    <property type="match status" value="1"/>
</dbReference>
<dbReference type="Proteomes" id="UP001519289">
    <property type="component" value="Unassembled WGS sequence"/>
</dbReference>
<dbReference type="SUPFAM" id="SSF51161">
    <property type="entry name" value="Trimeric LpxA-like enzymes"/>
    <property type="match status" value="1"/>
</dbReference>
<dbReference type="Pfam" id="PF00132">
    <property type="entry name" value="Hexapep"/>
    <property type="match status" value="2"/>
</dbReference>